<dbReference type="AlphaFoldDB" id="A0A7S0H8G8"/>
<proteinExistence type="predicted"/>
<accession>A0A7S0H8G8</accession>
<evidence type="ECO:0000313" key="2">
    <source>
        <dbReference type="EMBL" id="CAD8466990.1"/>
    </source>
</evidence>
<gene>
    <name evidence="2" type="ORF">HPHI1048_LOCUS1109</name>
</gene>
<sequence>MVKSLRSVNRRYAAWRRQFALMKSKSEGWWQVDRSFYNALKKVVHFKWRYKIQNRCFVQWRHTRQLVDLEPKRVQIQTSVHCEEMRLPFTSEAEGDQFCREQNLSDGFQSFKSGNAQQCEEQPAMATVLNPCIRDRAQFFAYVWHFCDVIRSEGLTTARTIGTIEQKRACSPVHTAAVSRSTSPGSTQSRLDSNNNDRSDNKAVIFKRDAMHLNLGCLLDFWKCAIMNADLVRHRWVGLLVKLYSGKIERVH</sequence>
<feature type="region of interest" description="Disordered" evidence="1">
    <location>
        <begin position="175"/>
        <end position="196"/>
    </location>
</feature>
<organism evidence="2">
    <name type="scientific">Hanusia phi</name>
    <dbReference type="NCBI Taxonomy" id="3032"/>
    <lineage>
        <taxon>Eukaryota</taxon>
        <taxon>Cryptophyceae</taxon>
        <taxon>Pyrenomonadales</taxon>
        <taxon>Geminigeraceae</taxon>
        <taxon>Hanusia</taxon>
    </lineage>
</organism>
<protein>
    <submittedName>
        <fullName evidence="2">Uncharacterized protein</fullName>
    </submittedName>
</protein>
<reference evidence="2" key="1">
    <citation type="submission" date="2021-01" db="EMBL/GenBank/DDBJ databases">
        <authorList>
            <person name="Corre E."/>
            <person name="Pelletier E."/>
            <person name="Niang G."/>
            <person name="Scheremetjew M."/>
            <person name="Finn R."/>
            <person name="Kale V."/>
            <person name="Holt S."/>
            <person name="Cochrane G."/>
            <person name="Meng A."/>
            <person name="Brown T."/>
            <person name="Cohen L."/>
        </authorList>
    </citation>
    <scope>NUCLEOTIDE SEQUENCE</scope>
    <source>
        <strain evidence="2">CCMP325</strain>
    </source>
</reference>
<feature type="compositionally biased region" description="Polar residues" evidence="1">
    <location>
        <begin position="178"/>
        <end position="188"/>
    </location>
</feature>
<name>A0A7S0H8G8_9CRYP</name>
<evidence type="ECO:0000256" key="1">
    <source>
        <dbReference type="SAM" id="MobiDB-lite"/>
    </source>
</evidence>
<dbReference type="EMBL" id="HBEO01001556">
    <property type="protein sequence ID" value="CAD8466990.1"/>
    <property type="molecule type" value="Transcribed_RNA"/>
</dbReference>